<evidence type="ECO:0000256" key="5">
    <source>
        <dbReference type="ARBA" id="ARBA00022526"/>
    </source>
</evidence>
<dbReference type="PANTHER" id="PTHR45745:SF1">
    <property type="entry name" value="PHOSPHOGLUCOMUTASE 2B-RELATED"/>
    <property type="match status" value="1"/>
</dbReference>
<dbReference type="SUPFAM" id="SSF53738">
    <property type="entry name" value="Phosphoglucomutase, first 3 domains"/>
    <property type="match status" value="3"/>
</dbReference>
<keyword evidence="7 11" id="KW-0479">Metal-binding</keyword>
<gene>
    <name evidence="16" type="ORF">BT63DRAFT_432194</name>
</gene>
<dbReference type="CDD" id="cd05799">
    <property type="entry name" value="PGM2"/>
    <property type="match status" value="1"/>
</dbReference>
<evidence type="ECO:0000259" key="12">
    <source>
        <dbReference type="Pfam" id="PF00408"/>
    </source>
</evidence>
<evidence type="ECO:0000259" key="14">
    <source>
        <dbReference type="Pfam" id="PF02879"/>
    </source>
</evidence>
<dbReference type="GO" id="GO:0005737">
    <property type="term" value="C:cytoplasm"/>
    <property type="evidence" value="ECO:0007669"/>
    <property type="project" value="UniProtKB-SubCell"/>
</dbReference>
<dbReference type="GO" id="GO:0008973">
    <property type="term" value="F:phosphopentomutase activity"/>
    <property type="evidence" value="ECO:0007669"/>
    <property type="project" value="TreeGrafter"/>
</dbReference>
<dbReference type="Gene3D" id="3.30.310.50">
    <property type="entry name" value="Alpha-D-phosphohexomutase, C-terminal domain"/>
    <property type="match status" value="1"/>
</dbReference>
<dbReference type="InterPro" id="IPR005846">
    <property type="entry name" value="A-D-PHexomutase_a/b/a-III"/>
</dbReference>
<dbReference type="GO" id="GO:0006006">
    <property type="term" value="P:glucose metabolic process"/>
    <property type="evidence" value="ECO:0007669"/>
    <property type="project" value="UniProtKB-KW"/>
</dbReference>
<dbReference type="Gene3D" id="3.40.120.10">
    <property type="entry name" value="Alpha-D-Glucose-1,6-Bisphosphate, subunit A, domain 3"/>
    <property type="match status" value="3"/>
</dbReference>
<feature type="domain" description="Alpha-D-phosphohexomutase alpha/beta/alpha" evidence="15">
    <location>
        <begin position="331"/>
        <end position="453"/>
    </location>
</feature>
<evidence type="ECO:0000256" key="1">
    <source>
        <dbReference type="ARBA" id="ARBA00001946"/>
    </source>
</evidence>
<evidence type="ECO:0000256" key="2">
    <source>
        <dbReference type="ARBA" id="ARBA00004496"/>
    </source>
</evidence>
<proteinExistence type="inferred from homology"/>
<evidence type="ECO:0000313" key="16">
    <source>
        <dbReference type="EMBL" id="KAF2670910.1"/>
    </source>
</evidence>
<feature type="domain" description="Alpha-D-phosphohexomutase C-terminal" evidence="12">
    <location>
        <begin position="530"/>
        <end position="556"/>
    </location>
</feature>
<dbReference type="PANTHER" id="PTHR45745">
    <property type="entry name" value="PHOSPHOMANNOMUTASE 45A"/>
    <property type="match status" value="1"/>
</dbReference>
<sequence length="586" mass="65682">MATTEPPIEDLAKDWLRVDHDPDTRQEIEQLLFEKNHEELEARLRTRIAFGTAGLRAKMEAGFSRMNCLTVIQASQGLAEYVIEQVPDAKRHGVVIGYDARRNSKKFAKLTAAAFVTKNFKVWWYEVPVHTPLVPFGVRQFGASAGVMITASHNPPNDNGYKVYWGNGCQIIPPHDHGIAQSILQNLEPLSWDKHLHEESLLVEGCLAPIMEKYKTAVNMAADTYSFVSKHPQNHVDFAYTAMHGVGLRYMTEAVNAIGLEKSYKVVQEQAHPDPNFPGLPFPNPEEKGALDVSIWSADRHGASLILATDPDADRLAVAEKVDGQWHQFSGNQLGILLAAFIITTYTGDKKKLAMIASTVSSRMLAIMAEKEGFHFDETLTGFKWMGNKALELDAEGYDTRYAFEESIGYMIPGVVKDKDGVAAAMTFLHAVVYWQNQKQTTPWHKLQALYKRYGYFEESNTYYISPSPTVTKEVFDNIRKFGKPFPQTLGPRKVLKWRDLTLGWDSSTPDHKPTLPTDETSQMITCELEGGTRLTTRASGTEPKIKIYIECHSSHQPAARKGADEVLHDVVLHWLNPEAHGLKSA</sequence>
<dbReference type="Proteomes" id="UP000799302">
    <property type="component" value="Unassembled WGS sequence"/>
</dbReference>
<evidence type="ECO:0000256" key="7">
    <source>
        <dbReference type="ARBA" id="ARBA00022723"/>
    </source>
</evidence>
<keyword evidence="8 11" id="KW-0460">Magnesium</keyword>
<evidence type="ECO:0000256" key="11">
    <source>
        <dbReference type="RuleBase" id="RU004326"/>
    </source>
</evidence>
<dbReference type="InterPro" id="IPR016066">
    <property type="entry name" value="A-D-PHexomutase_CS"/>
</dbReference>
<dbReference type="SUPFAM" id="SSF55957">
    <property type="entry name" value="Phosphoglucomutase, C-terminal domain"/>
    <property type="match status" value="1"/>
</dbReference>
<evidence type="ECO:0000256" key="6">
    <source>
        <dbReference type="ARBA" id="ARBA00022553"/>
    </source>
</evidence>
<evidence type="ECO:0000256" key="10">
    <source>
        <dbReference type="ARBA" id="ARBA00023277"/>
    </source>
</evidence>
<organism evidence="16 17">
    <name type="scientific">Microthyrium microscopicum</name>
    <dbReference type="NCBI Taxonomy" id="703497"/>
    <lineage>
        <taxon>Eukaryota</taxon>
        <taxon>Fungi</taxon>
        <taxon>Dikarya</taxon>
        <taxon>Ascomycota</taxon>
        <taxon>Pezizomycotina</taxon>
        <taxon>Dothideomycetes</taxon>
        <taxon>Dothideomycetes incertae sedis</taxon>
        <taxon>Microthyriales</taxon>
        <taxon>Microthyriaceae</taxon>
        <taxon>Microthyrium</taxon>
    </lineage>
</organism>
<keyword evidence="5" id="KW-0313">Glucose metabolism</keyword>
<dbReference type="Pfam" id="PF02880">
    <property type="entry name" value="PGM_PMM_III"/>
    <property type="match status" value="1"/>
</dbReference>
<dbReference type="FunFam" id="3.40.120.10:FF:000035">
    <property type="entry name" value="Pgm3p"/>
    <property type="match status" value="1"/>
</dbReference>
<dbReference type="InterPro" id="IPR005844">
    <property type="entry name" value="A-D-PHexomutase_a/b/a-I"/>
</dbReference>
<keyword evidence="4" id="KW-0963">Cytoplasm</keyword>
<keyword evidence="6" id="KW-0597">Phosphoprotein</keyword>
<evidence type="ECO:0000256" key="4">
    <source>
        <dbReference type="ARBA" id="ARBA00022490"/>
    </source>
</evidence>
<keyword evidence="17" id="KW-1185">Reference proteome</keyword>
<dbReference type="EMBL" id="MU004233">
    <property type="protein sequence ID" value="KAF2670910.1"/>
    <property type="molecule type" value="Genomic_DNA"/>
</dbReference>
<evidence type="ECO:0000259" key="15">
    <source>
        <dbReference type="Pfam" id="PF02880"/>
    </source>
</evidence>
<protein>
    <submittedName>
        <fullName evidence="16">Phosphoglucomutase-like protein</fullName>
    </submittedName>
</protein>
<dbReference type="InterPro" id="IPR005843">
    <property type="entry name" value="A-D-PHexomutase_C"/>
</dbReference>
<dbReference type="PROSITE" id="PS00710">
    <property type="entry name" value="PGM_PMM"/>
    <property type="match status" value="1"/>
</dbReference>
<evidence type="ECO:0000256" key="8">
    <source>
        <dbReference type="ARBA" id="ARBA00022842"/>
    </source>
</evidence>
<dbReference type="InterPro" id="IPR005845">
    <property type="entry name" value="A-D-PHexomutase_a/b/a-II"/>
</dbReference>
<feature type="domain" description="Alpha-D-phosphohexomutase alpha/beta/alpha" evidence="14">
    <location>
        <begin position="233"/>
        <end position="321"/>
    </location>
</feature>
<evidence type="ECO:0000256" key="9">
    <source>
        <dbReference type="ARBA" id="ARBA00023235"/>
    </source>
</evidence>
<dbReference type="OrthoDB" id="8300170at2759"/>
<keyword evidence="10" id="KW-0119">Carbohydrate metabolism</keyword>
<feature type="domain" description="Alpha-D-phosphohexomutase alpha/beta/alpha" evidence="13">
    <location>
        <begin position="48"/>
        <end position="186"/>
    </location>
</feature>
<comment type="subcellular location">
    <subcellularLocation>
        <location evidence="2">Cytoplasm</location>
    </subcellularLocation>
</comment>
<dbReference type="Pfam" id="PF02879">
    <property type="entry name" value="PGM_PMM_II"/>
    <property type="match status" value="1"/>
</dbReference>
<name>A0A6A6UGG7_9PEZI</name>
<reference evidence="16" key="1">
    <citation type="journal article" date="2020" name="Stud. Mycol.">
        <title>101 Dothideomycetes genomes: a test case for predicting lifestyles and emergence of pathogens.</title>
        <authorList>
            <person name="Haridas S."/>
            <person name="Albert R."/>
            <person name="Binder M."/>
            <person name="Bloem J."/>
            <person name="Labutti K."/>
            <person name="Salamov A."/>
            <person name="Andreopoulos B."/>
            <person name="Baker S."/>
            <person name="Barry K."/>
            <person name="Bills G."/>
            <person name="Bluhm B."/>
            <person name="Cannon C."/>
            <person name="Castanera R."/>
            <person name="Culley D."/>
            <person name="Daum C."/>
            <person name="Ezra D."/>
            <person name="Gonzalez J."/>
            <person name="Henrissat B."/>
            <person name="Kuo A."/>
            <person name="Liang C."/>
            <person name="Lipzen A."/>
            <person name="Lutzoni F."/>
            <person name="Magnuson J."/>
            <person name="Mondo S."/>
            <person name="Nolan M."/>
            <person name="Ohm R."/>
            <person name="Pangilinan J."/>
            <person name="Park H.-J."/>
            <person name="Ramirez L."/>
            <person name="Alfaro M."/>
            <person name="Sun H."/>
            <person name="Tritt A."/>
            <person name="Yoshinaga Y."/>
            <person name="Zwiers L.-H."/>
            <person name="Turgeon B."/>
            <person name="Goodwin S."/>
            <person name="Spatafora J."/>
            <person name="Crous P."/>
            <person name="Grigoriev I."/>
        </authorList>
    </citation>
    <scope>NUCLEOTIDE SEQUENCE</scope>
    <source>
        <strain evidence="16">CBS 115976</strain>
    </source>
</reference>
<comment type="similarity">
    <text evidence="3 11">Belongs to the phosphohexose mutase family.</text>
</comment>
<dbReference type="GO" id="GO:0000287">
    <property type="term" value="F:magnesium ion binding"/>
    <property type="evidence" value="ECO:0007669"/>
    <property type="project" value="InterPro"/>
</dbReference>
<dbReference type="InterPro" id="IPR036900">
    <property type="entry name" value="A-D-PHexomutase_C_sf"/>
</dbReference>
<comment type="cofactor">
    <cofactor evidence="1">
        <name>Mg(2+)</name>
        <dbReference type="ChEBI" id="CHEBI:18420"/>
    </cofactor>
</comment>
<dbReference type="GO" id="GO:0005634">
    <property type="term" value="C:nucleus"/>
    <property type="evidence" value="ECO:0007669"/>
    <property type="project" value="TreeGrafter"/>
</dbReference>
<evidence type="ECO:0000259" key="13">
    <source>
        <dbReference type="Pfam" id="PF02878"/>
    </source>
</evidence>
<dbReference type="InterPro" id="IPR016055">
    <property type="entry name" value="A-D-PHexomutase_a/b/a-I/II/III"/>
</dbReference>
<dbReference type="Pfam" id="PF02878">
    <property type="entry name" value="PGM_PMM_I"/>
    <property type="match status" value="1"/>
</dbReference>
<keyword evidence="9" id="KW-0413">Isomerase</keyword>
<dbReference type="GO" id="GO:0006166">
    <property type="term" value="P:purine ribonucleoside salvage"/>
    <property type="evidence" value="ECO:0007669"/>
    <property type="project" value="TreeGrafter"/>
</dbReference>
<dbReference type="Pfam" id="PF00408">
    <property type="entry name" value="PGM_PMM_IV"/>
    <property type="match status" value="1"/>
</dbReference>
<dbReference type="AlphaFoldDB" id="A0A6A6UGG7"/>
<accession>A0A6A6UGG7</accession>
<evidence type="ECO:0000256" key="3">
    <source>
        <dbReference type="ARBA" id="ARBA00010231"/>
    </source>
</evidence>
<evidence type="ECO:0000313" key="17">
    <source>
        <dbReference type="Proteomes" id="UP000799302"/>
    </source>
</evidence>